<evidence type="ECO:0000313" key="2">
    <source>
        <dbReference type="Proteomes" id="UP001363151"/>
    </source>
</evidence>
<dbReference type="InterPro" id="IPR011889">
    <property type="entry name" value="Liste_lipo_26"/>
</dbReference>
<organism evidence="1 2">
    <name type="scientific">Aureococcus anophagefferens</name>
    <name type="common">Harmful bloom alga</name>
    <dbReference type="NCBI Taxonomy" id="44056"/>
    <lineage>
        <taxon>Eukaryota</taxon>
        <taxon>Sar</taxon>
        <taxon>Stramenopiles</taxon>
        <taxon>Ochrophyta</taxon>
        <taxon>Pelagophyceae</taxon>
        <taxon>Pelagomonadales</taxon>
        <taxon>Pelagomonadaceae</taxon>
        <taxon>Aureococcus</taxon>
    </lineage>
</organism>
<name>A0ABR1FNA1_AURAN</name>
<protein>
    <recommendedName>
        <fullName evidence="3">BspA family leucine-rich repeat surface protein</fullName>
    </recommendedName>
</protein>
<evidence type="ECO:0000313" key="1">
    <source>
        <dbReference type="EMBL" id="KAK7233996.1"/>
    </source>
</evidence>
<sequence>MKLVLLAFATGVSARLGSEPSALMTFLTDVVETDVEALRERFDVDVAGADVRRRLKSCSDADILFCEDDLYTVTTMASLFKELQAFNQPIGGWDVSKVTDMGYAFQVTAAFDQDISAWDVSKVTNMNQAFYGTTAFDQDIGGWDTSKVTGMSGTFSEAAAFDQDISAWDTSKVTNMGYAFSEAAAFDQDISAWDVSKVTDIPNDFGGFLSGMTYMFHESGLQSCPDWAFGNCASGPCDFDDCDTGRGYAYYY</sequence>
<dbReference type="NCBIfam" id="TIGR02167">
    <property type="entry name" value="Liste_lipo_26"/>
    <property type="match status" value="4"/>
</dbReference>
<dbReference type="Pfam" id="PF03382">
    <property type="entry name" value="DUF285"/>
    <property type="match status" value="1"/>
</dbReference>
<keyword evidence="2" id="KW-1185">Reference proteome</keyword>
<dbReference type="InterPro" id="IPR005046">
    <property type="entry name" value="DUF285"/>
</dbReference>
<dbReference type="EMBL" id="JBBJCI010000353">
    <property type="protein sequence ID" value="KAK7233996.1"/>
    <property type="molecule type" value="Genomic_DNA"/>
</dbReference>
<reference evidence="1 2" key="1">
    <citation type="submission" date="2024-03" db="EMBL/GenBank/DDBJ databases">
        <title>Aureococcus anophagefferens CCMP1851 and Kratosvirus quantuckense: Draft genome of a second virus-susceptible host strain in the model system.</title>
        <authorList>
            <person name="Chase E."/>
            <person name="Truchon A.R."/>
            <person name="Schepens W."/>
            <person name="Wilhelm S.W."/>
        </authorList>
    </citation>
    <scope>NUCLEOTIDE SEQUENCE [LARGE SCALE GENOMIC DNA]</scope>
    <source>
        <strain evidence="1 2">CCMP1851</strain>
    </source>
</reference>
<gene>
    <name evidence="1" type="ORF">SO694_00102077</name>
</gene>
<evidence type="ECO:0008006" key="3">
    <source>
        <dbReference type="Google" id="ProtNLM"/>
    </source>
</evidence>
<dbReference type="Proteomes" id="UP001363151">
    <property type="component" value="Unassembled WGS sequence"/>
</dbReference>
<proteinExistence type="predicted"/>
<accession>A0ABR1FNA1</accession>
<comment type="caution">
    <text evidence="1">The sequence shown here is derived from an EMBL/GenBank/DDBJ whole genome shotgun (WGS) entry which is preliminary data.</text>
</comment>